<reference evidence="3" key="1">
    <citation type="submission" date="2020-10" db="EMBL/GenBank/DDBJ databases">
        <authorList>
            <person name="Han B."/>
            <person name="Lu T."/>
            <person name="Zhao Q."/>
            <person name="Huang X."/>
            <person name="Zhao Y."/>
        </authorList>
    </citation>
    <scope>NUCLEOTIDE SEQUENCE</scope>
</reference>
<evidence type="ECO:0000313" key="4">
    <source>
        <dbReference type="Proteomes" id="UP000604825"/>
    </source>
</evidence>
<sequence>MPARSLARLTCLSIASTPAHAAPRPASTQPRCSLLNAVAAQPTRCLHAVAATRSTCEVSSPSSRSCTTTKRPPTRCMHGDDRSGWEDTGSARIWAGFAPPEPTSAAHTGALWERGRGEERPAATILALRRTPASSSGGGQGRREGGSRPAAEKRRRPSRPLEESDAGACYYSVEDTDGSRPGRLYLPHLRDYLLTRPHDRPFPRSCKPWLVASSPQGWQSTLHPWTLGLYNCTLQFVPFCYFSEEMEHATQFWAPSLLPSLSLAANSGEHTQARNHHSTKRGHFCHAAMHGSILEIF</sequence>
<evidence type="ECO:0000313" key="3">
    <source>
        <dbReference type="EMBL" id="CAD6272067.1"/>
    </source>
</evidence>
<keyword evidence="2" id="KW-0732">Signal</keyword>
<dbReference type="EMBL" id="CAJGYO010000016">
    <property type="protein sequence ID" value="CAD6272067.1"/>
    <property type="molecule type" value="Genomic_DNA"/>
</dbReference>
<comment type="caution">
    <text evidence="3">The sequence shown here is derived from an EMBL/GenBank/DDBJ whole genome shotgun (WGS) entry which is preliminary data.</text>
</comment>
<gene>
    <name evidence="3" type="ORF">NCGR_LOCUS55348</name>
</gene>
<feature type="compositionally biased region" description="Basic and acidic residues" evidence="1">
    <location>
        <begin position="141"/>
        <end position="152"/>
    </location>
</feature>
<feature type="region of interest" description="Disordered" evidence="1">
    <location>
        <begin position="126"/>
        <end position="174"/>
    </location>
</feature>
<protein>
    <submittedName>
        <fullName evidence="3">Uncharacterized protein</fullName>
    </submittedName>
</protein>
<feature type="chain" id="PRO_5032543768" evidence="2">
    <location>
        <begin position="22"/>
        <end position="297"/>
    </location>
</feature>
<name>A0A811RPX8_9POAL</name>
<evidence type="ECO:0000256" key="1">
    <source>
        <dbReference type="SAM" id="MobiDB-lite"/>
    </source>
</evidence>
<dbReference type="AlphaFoldDB" id="A0A811RPX8"/>
<proteinExistence type="predicted"/>
<evidence type="ECO:0000256" key="2">
    <source>
        <dbReference type="SAM" id="SignalP"/>
    </source>
</evidence>
<feature type="signal peptide" evidence="2">
    <location>
        <begin position="1"/>
        <end position="21"/>
    </location>
</feature>
<organism evidence="3 4">
    <name type="scientific">Miscanthus lutarioriparius</name>
    <dbReference type="NCBI Taxonomy" id="422564"/>
    <lineage>
        <taxon>Eukaryota</taxon>
        <taxon>Viridiplantae</taxon>
        <taxon>Streptophyta</taxon>
        <taxon>Embryophyta</taxon>
        <taxon>Tracheophyta</taxon>
        <taxon>Spermatophyta</taxon>
        <taxon>Magnoliopsida</taxon>
        <taxon>Liliopsida</taxon>
        <taxon>Poales</taxon>
        <taxon>Poaceae</taxon>
        <taxon>PACMAD clade</taxon>
        <taxon>Panicoideae</taxon>
        <taxon>Andropogonodae</taxon>
        <taxon>Andropogoneae</taxon>
        <taxon>Saccharinae</taxon>
        <taxon>Miscanthus</taxon>
    </lineage>
</organism>
<dbReference type="Proteomes" id="UP000604825">
    <property type="component" value="Unassembled WGS sequence"/>
</dbReference>
<feature type="region of interest" description="Disordered" evidence="1">
    <location>
        <begin position="59"/>
        <end position="85"/>
    </location>
</feature>
<accession>A0A811RPX8</accession>
<keyword evidence="4" id="KW-1185">Reference proteome</keyword>
<feature type="compositionally biased region" description="Polar residues" evidence="1">
    <location>
        <begin position="59"/>
        <end position="71"/>
    </location>
</feature>